<dbReference type="GO" id="GO:0042910">
    <property type="term" value="F:xenobiotic transmembrane transporter activity"/>
    <property type="evidence" value="ECO:0007669"/>
    <property type="project" value="TreeGrafter"/>
</dbReference>
<dbReference type="InterPro" id="IPR001036">
    <property type="entry name" value="Acrflvin-R"/>
</dbReference>
<dbReference type="PANTHER" id="PTHR32063">
    <property type="match status" value="1"/>
</dbReference>
<reference evidence="2" key="1">
    <citation type="submission" date="2019-08" db="EMBL/GenBank/DDBJ databases">
        <authorList>
            <person name="Kucharzyk K."/>
            <person name="Murdoch R.W."/>
            <person name="Higgins S."/>
            <person name="Loffler F."/>
        </authorList>
    </citation>
    <scope>NUCLEOTIDE SEQUENCE</scope>
</reference>
<feature type="transmembrane region" description="Helical" evidence="1">
    <location>
        <begin position="130"/>
        <end position="156"/>
    </location>
</feature>
<accession>A0A645HU08</accession>
<comment type="caution">
    <text evidence="2">The sequence shown here is derived from an EMBL/GenBank/DDBJ whole genome shotgun (WGS) entry which is preliminary data.</text>
</comment>
<dbReference type="SUPFAM" id="SSF82866">
    <property type="entry name" value="Multidrug efflux transporter AcrB transmembrane domain"/>
    <property type="match status" value="1"/>
</dbReference>
<dbReference type="Pfam" id="PF00873">
    <property type="entry name" value="ACR_tran"/>
    <property type="match status" value="1"/>
</dbReference>
<keyword evidence="1" id="KW-0472">Membrane</keyword>
<dbReference type="PANTHER" id="PTHR32063:SF21">
    <property type="entry name" value="MULTIDRUG RESISTANCE PROTEIN MDTB"/>
    <property type="match status" value="1"/>
</dbReference>
<dbReference type="EMBL" id="VSSQ01099335">
    <property type="protein sequence ID" value="MPN41962.1"/>
    <property type="molecule type" value="Genomic_DNA"/>
</dbReference>
<protein>
    <submittedName>
        <fullName evidence="2">Multidrug resistance protein MdtC</fullName>
    </submittedName>
</protein>
<sequence>MLLIVGAVLAVYLVLGILYESLLHPLTILSTLPSAGIGALLALLAFGTEFTVIAMIGVILLVGIVTKNAIMLIDSALHAQRTLGLSSRDAIFEAGSLRFRPIMMTTLATLLAAVPLAFGSGDGAELRQPLGISVVGGLMLSQVLTLYTTPSVFLALDSLRIRLVGRKHLSESSTAPDTV</sequence>
<dbReference type="AlphaFoldDB" id="A0A645HU08"/>
<keyword evidence="1" id="KW-0812">Transmembrane</keyword>
<proteinExistence type="predicted"/>
<evidence type="ECO:0000313" key="2">
    <source>
        <dbReference type="EMBL" id="MPN41962.1"/>
    </source>
</evidence>
<dbReference type="GO" id="GO:0005886">
    <property type="term" value="C:plasma membrane"/>
    <property type="evidence" value="ECO:0007669"/>
    <property type="project" value="TreeGrafter"/>
</dbReference>
<dbReference type="Gene3D" id="1.20.1640.10">
    <property type="entry name" value="Multidrug efflux transporter AcrB transmembrane domain"/>
    <property type="match status" value="1"/>
</dbReference>
<gene>
    <name evidence="2" type="primary">mdtC_58</name>
    <name evidence="2" type="ORF">SDC9_189517</name>
</gene>
<feature type="transmembrane region" description="Helical" evidence="1">
    <location>
        <begin position="40"/>
        <end position="65"/>
    </location>
</feature>
<evidence type="ECO:0000256" key="1">
    <source>
        <dbReference type="SAM" id="Phobius"/>
    </source>
</evidence>
<name>A0A645HU08_9ZZZZ</name>
<organism evidence="2">
    <name type="scientific">bioreactor metagenome</name>
    <dbReference type="NCBI Taxonomy" id="1076179"/>
    <lineage>
        <taxon>unclassified sequences</taxon>
        <taxon>metagenomes</taxon>
        <taxon>ecological metagenomes</taxon>
    </lineage>
</organism>
<keyword evidence="1" id="KW-1133">Transmembrane helix</keyword>
<dbReference type="PRINTS" id="PR00702">
    <property type="entry name" value="ACRIFLAVINRP"/>
</dbReference>
<feature type="transmembrane region" description="Helical" evidence="1">
    <location>
        <begin position="97"/>
        <end position="118"/>
    </location>
</feature>